<feature type="transmembrane region" description="Helical" evidence="11">
    <location>
        <begin position="6"/>
        <end position="24"/>
    </location>
</feature>
<dbReference type="InterPro" id="IPR003661">
    <property type="entry name" value="HisK_dim/P_dom"/>
</dbReference>
<evidence type="ECO:0000256" key="8">
    <source>
        <dbReference type="ARBA" id="ARBA00022989"/>
    </source>
</evidence>
<dbReference type="GO" id="GO:0000155">
    <property type="term" value="F:phosphorelay sensor kinase activity"/>
    <property type="evidence" value="ECO:0007669"/>
    <property type="project" value="InterPro"/>
</dbReference>
<evidence type="ECO:0000256" key="2">
    <source>
        <dbReference type="ARBA" id="ARBA00004370"/>
    </source>
</evidence>
<dbReference type="CDD" id="cd00075">
    <property type="entry name" value="HATPase"/>
    <property type="match status" value="1"/>
</dbReference>
<evidence type="ECO:0000256" key="9">
    <source>
        <dbReference type="ARBA" id="ARBA00023012"/>
    </source>
</evidence>
<keyword evidence="10 11" id="KW-0472">Membrane</keyword>
<dbReference type="Gene3D" id="6.10.340.10">
    <property type="match status" value="1"/>
</dbReference>
<evidence type="ECO:0000256" key="5">
    <source>
        <dbReference type="ARBA" id="ARBA00022679"/>
    </source>
</evidence>
<comment type="caution">
    <text evidence="14">The sequence shown here is derived from an EMBL/GenBank/DDBJ whole genome shotgun (WGS) entry which is preliminary data.</text>
</comment>
<name>A0A6N9TT72_DISTH</name>
<feature type="domain" description="HAMP" evidence="13">
    <location>
        <begin position="175"/>
        <end position="229"/>
    </location>
</feature>
<proteinExistence type="predicted"/>
<keyword evidence="15" id="KW-1185">Reference proteome</keyword>
<evidence type="ECO:0000259" key="13">
    <source>
        <dbReference type="PROSITE" id="PS50885"/>
    </source>
</evidence>
<keyword evidence="6 11" id="KW-0812">Transmembrane</keyword>
<keyword evidence="8 11" id="KW-1133">Transmembrane helix</keyword>
<dbReference type="SMART" id="SM00388">
    <property type="entry name" value="HisKA"/>
    <property type="match status" value="1"/>
</dbReference>
<dbReference type="InterPro" id="IPR050428">
    <property type="entry name" value="TCS_sensor_his_kinase"/>
</dbReference>
<organism evidence="14 15">
    <name type="scientific">Dissulfurirhabdus thermomarina</name>
    <dbReference type="NCBI Taxonomy" id="1765737"/>
    <lineage>
        <taxon>Bacteria</taxon>
        <taxon>Deltaproteobacteria</taxon>
        <taxon>Dissulfurirhabdaceae</taxon>
        <taxon>Dissulfurirhabdus</taxon>
    </lineage>
</organism>
<dbReference type="PROSITE" id="PS50109">
    <property type="entry name" value="HIS_KIN"/>
    <property type="match status" value="1"/>
</dbReference>
<dbReference type="SMART" id="SM00304">
    <property type="entry name" value="HAMP"/>
    <property type="match status" value="1"/>
</dbReference>
<dbReference type="SMART" id="SM00387">
    <property type="entry name" value="HATPase_c"/>
    <property type="match status" value="1"/>
</dbReference>
<dbReference type="EMBL" id="JAAGRR010000102">
    <property type="protein sequence ID" value="NDY42944.1"/>
    <property type="molecule type" value="Genomic_DNA"/>
</dbReference>
<keyword evidence="7 14" id="KW-0418">Kinase</keyword>
<evidence type="ECO:0000256" key="6">
    <source>
        <dbReference type="ARBA" id="ARBA00022692"/>
    </source>
</evidence>
<dbReference type="Pfam" id="PF00512">
    <property type="entry name" value="HisKA"/>
    <property type="match status" value="1"/>
</dbReference>
<accession>A0A6N9TT72</accession>
<dbReference type="PRINTS" id="PR00344">
    <property type="entry name" value="BCTRLSENSOR"/>
</dbReference>
<dbReference type="SUPFAM" id="SSF47384">
    <property type="entry name" value="Homodimeric domain of signal transducing histidine kinase"/>
    <property type="match status" value="1"/>
</dbReference>
<evidence type="ECO:0000313" key="15">
    <source>
        <dbReference type="Proteomes" id="UP000469346"/>
    </source>
</evidence>
<dbReference type="PANTHER" id="PTHR45436">
    <property type="entry name" value="SENSOR HISTIDINE KINASE YKOH"/>
    <property type="match status" value="1"/>
</dbReference>
<dbReference type="EC" id="2.7.13.3" evidence="3"/>
<dbReference type="GO" id="GO:0005886">
    <property type="term" value="C:plasma membrane"/>
    <property type="evidence" value="ECO:0007669"/>
    <property type="project" value="TreeGrafter"/>
</dbReference>
<evidence type="ECO:0000259" key="12">
    <source>
        <dbReference type="PROSITE" id="PS50109"/>
    </source>
</evidence>
<dbReference type="InterPro" id="IPR003594">
    <property type="entry name" value="HATPase_dom"/>
</dbReference>
<dbReference type="Pfam" id="PF00672">
    <property type="entry name" value="HAMP"/>
    <property type="match status" value="1"/>
</dbReference>
<dbReference type="Pfam" id="PF02518">
    <property type="entry name" value="HATPase_c"/>
    <property type="match status" value="1"/>
</dbReference>
<dbReference type="InterPro" id="IPR004358">
    <property type="entry name" value="Sig_transdc_His_kin-like_C"/>
</dbReference>
<dbReference type="RefSeq" id="WP_163299070.1">
    <property type="nucleotide sequence ID" value="NZ_JAAGRR010000102.1"/>
</dbReference>
<dbReference type="InterPro" id="IPR036890">
    <property type="entry name" value="HATPase_C_sf"/>
</dbReference>
<evidence type="ECO:0000256" key="11">
    <source>
        <dbReference type="SAM" id="Phobius"/>
    </source>
</evidence>
<dbReference type="InterPro" id="IPR003660">
    <property type="entry name" value="HAMP_dom"/>
</dbReference>
<feature type="domain" description="Histidine kinase" evidence="12">
    <location>
        <begin position="237"/>
        <end position="453"/>
    </location>
</feature>
<dbReference type="SUPFAM" id="SSF55874">
    <property type="entry name" value="ATPase domain of HSP90 chaperone/DNA topoisomerase II/histidine kinase"/>
    <property type="match status" value="1"/>
</dbReference>
<sequence length="464" mass="49860">MTLFTAGVFAMATLGLFWGTYHFLGRVLDQDVGAELREEIGEYRLAFREGGLAAVRAEILDEAAGEGPENYYARLFDPAGRVVLETDRRPWGEVPLPALDPAGGAAGRIRRLAIPARPWREARLLTLPVGGGYTCQVALPAAWDVRLLNPIRNLMAWGTVLALALALPLGWFVTRRGLRPVEEIRRVAADIAGGGDLSRRVPEGGARDEPARLAATFNAMLGRIEALLRTQREMLDNVAHDLRTPITRIRAMAETALAAAQAPGAQEPLAHIMEECDRCTALFNALLDLSEAEAGLLRLRVEPMDVGALLGELAAFFGPAARDRGIELLVEAPGPGAPAAVAADRVRLRQALANLLENAIRFTPPGGRIRLWAEAGPGGLGLLVQDSGPGVPPADRERIFRRFTRGDPSRAGSGRGLGLALARAYVEAHGGRLTLEEHPGPGARFRLWLPLRRDGDAAEPAEPG</sequence>
<keyword evidence="4" id="KW-0597">Phosphoprotein</keyword>
<dbReference type="Gene3D" id="3.30.565.10">
    <property type="entry name" value="Histidine kinase-like ATPase, C-terminal domain"/>
    <property type="match status" value="1"/>
</dbReference>
<dbReference type="CDD" id="cd00082">
    <property type="entry name" value="HisKA"/>
    <property type="match status" value="1"/>
</dbReference>
<dbReference type="SUPFAM" id="SSF158472">
    <property type="entry name" value="HAMP domain-like"/>
    <property type="match status" value="1"/>
</dbReference>
<dbReference type="Proteomes" id="UP000469346">
    <property type="component" value="Unassembled WGS sequence"/>
</dbReference>
<reference evidence="14 15" key="1">
    <citation type="submission" date="2020-02" db="EMBL/GenBank/DDBJ databases">
        <title>Comparative genomics of sulfur disproportionating microorganisms.</title>
        <authorList>
            <person name="Ward L.M."/>
            <person name="Bertran E."/>
            <person name="Johnston D.T."/>
        </authorList>
    </citation>
    <scope>NUCLEOTIDE SEQUENCE [LARGE SCALE GENOMIC DNA]</scope>
    <source>
        <strain evidence="14 15">DSM 100025</strain>
    </source>
</reference>
<dbReference type="Gene3D" id="1.10.287.130">
    <property type="match status" value="1"/>
</dbReference>
<evidence type="ECO:0000313" key="14">
    <source>
        <dbReference type="EMBL" id="NDY42944.1"/>
    </source>
</evidence>
<keyword evidence="9" id="KW-0902">Two-component regulatory system</keyword>
<feature type="transmembrane region" description="Helical" evidence="11">
    <location>
        <begin position="155"/>
        <end position="173"/>
    </location>
</feature>
<dbReference type="InterPro" id="IPR005467">
    <property type="entry name" value="His_kinase_dom"/>
</dbReference>
<keyword evidence="5" id="KW-0808">Transferase</keyword>
<evidence type="ECO:0000256" key="3">
    <source>
        <dbReference type="ARBA" id="ARBA00012438"/>
    </source>
</evidence>
<protein>
    <recommendedName>
        <fullName evidence="3">histidine kinase</fullName>
        <ecNumber evidence="3">2.7.13.3</ecNumber>
    </recommendedName>
</protein>
<comment type="subcellular location">
    <subcellularLocation>
        <location evidence="2">Membrane</location>
    </subcellularLocation>
</comment>
<evidence type="ECO:0000256" key="4">
    <source>
        <dbReference type="ARBA" id="ARBA00022553"/>
    </source>
</evidence>
<evidence type="ECO:0000256" key="10">
    <source>
        <dbReference type="ARBA" id="ARBA00023136"/>
    </source>
</evidence>
<evidence type="ECO:0000256" key="7">
    <source>
        <dbReference type="ARBA" id="ARBA00022777"/>
    </source>
</evidence>
<dbReference type="InterPro" id="IPR036097">
    <property type="entry name" value="HisK_dim/P_sf"/>
</dbReference>
<dbReference type="PANTHER" id="PTHR45436:SF8">
    <property type="entry name" value="HISTIDINE KINASE"/>
    <property type="match status" value="1"/>
</dbReference>
<comment type="catalytic activity">
    <reaction evidence="1">
        <text>ATP + protein L-histidine = ADP + protein N-phospho-L-histidine.</text>
        <dbReference type="EC" id="2.7.13.3"/>
    </reaction>
</comment>
<gene>
    <name evidence="14" type="ORF">G3N55_08830</name>
</gene>
<dbReference type="PROSITE" id="PS50885">
    <property type="entry name" value="HAMP"/>
    <property type="match status" value="1"/>
</dbReference>
<dbReference type="AlphaFoldDB" id="A0A6N9TT72"/>
<evidence type="ECO:0000256" key="1">
    <source>
        <dbReference type="ARBA" id="ARBA00000085"/>
    </source>
</evidence>
<dbReference type="CDD" id="cd06225">
    <property type="entry name" value="HAMP"/>
    <property type="match status" value="1"/>
</dbReference>